<dbReference type="Proteomes" id="UP000015105">
    <property type="component" value="Chromosome 1D"/>
</dbReference>
<dbReference type="Pfam" id="PF14829">
    <property type="entry name" value="GPAT_N"/>
    <property type="match status" value="1"/>
</dbReference>
<dbReference type="Gene3D" id="1.10.1200.50">
    <property type="entry name" value="Glycerol-3-phosphate acyltransferase, alpha helical bundle, N-terminal"/>
    <property type="match status" value="1"/>
</dbReference>
<reference evidence="2" key="4">
    <citation type="submission" date="2019-03" db="UniProtKB">
        <authorList>
            <consortium name="EnsemblPlants"/>
        </authorList>
    </citation>
    <scope>IDENTIFICATION</scope>
</reference>
<dbReference type="InterPro" id="IPR023083">
    <property type="entry name" value="G3P_O-acylTrfase_N"/>
</dbReference>
<reference evidence="2" key="5">
    <citation type="journal article" date="2021" name="G3 (Bethesda)">
        <title>Aegilops tauschii genome assembly Aet v5.0 features greater sequence contiguity and improved annotation.</title>
        <authorList>
            <person name="Wang L."/>
            <person name="Zhu T."/>
            <person name="Rodriguez J.C."/>
            <person name="Deal K.R."/>
            <person name="Dubcovsky J."/>
            <person name="McGuire P.E."/>
            <person name="Lux T."/>
            <person name="Spannagl M."/>
            <person name="Mayer K.F.X."/>
            <person name="Baldrich P."/>
            <person name="Meyers B.C."/>
            <person name="Huo N."/>
            <person name="Gu Y.Q."/>
            <person name="Zhou H."/>
            <person name="Devos K.M."/>
            <person name="Bennetzen J.L."/>
            <person name="Unver T."/>
            <person name="Budak H."/>
            <person name="Gulick P.J."/>
            <person name="Galiba G."/>
            <person name="Kalapos B."/>
            <person name="Nelson D.R."/>
            <person name="Li P."/>
            <person name="You F.M."/>
            <person name="Luo M.C."/>
            <person name="Dvorak J."/>
        </authorList>
    </citation>
    <scope>NUCLEOTIDE SEQUENCE [LARGE SCALE GENOMIC DNA]</scope>
    <source>
        <strain evidence="2">cv. AL8/78</strain>
    </source>
</reference>
<keyword evidence="3" id="KW-1185">Reference proteome</keyword>
<reference evidence="3" key="2">
    <citation type="journal article" date="2017" name="Nat. Plants">
        <title>The Aegilops tauschii genome reveals multiple impacts of transposons.</title>
        <authorList>
            <person name="Zhao G."/>
            <person name="Zou C."/>
            <person name="Li K."/>
            <person name="Wang K."/>
            <person name="Li T."/>
            <person name="Gao L."/>
            <person name="Zhang X."/>
            <person name="Wang H."/>
            <person name="Yang Z."/>
            <person name="Liu X."/>
            <person name="Jiang W."/>
            <person name="Mao L."/>
            <person name="Kong X."/>
            <person name="Jiao Y."/>
            <person name="Jia J."/>
        </authorList>
    </citation>
    <scope>NUCLEOTIDE SEQUENCE [LARGE SCALE GENOMIC DNA]</scope>
    <source>
        <strain evidence="3">cv. AL8/78</strain>
    </source>
</reference>
<accession>A0A452YQS3</accession>
<dbReference type="Gramene" id="AET1Gv20506700.15">
    <property type="protein sequence ID" value="AET1Gv20506700.15"/>
    <property type="gene ID" value="AET1Gv20506700"/>
</dbReference>
<feature type="domain" description="Glycerol-3-phosphate O-acyltransferase alpha-helical bundle N-terminal" evidence="1">
    <location>
        <begin position="74"/>
        <end position="116"/>
    </location>
</feature>
<reference evidence="2" key="3">
    <citation type="journal article" date="2017" name="Nature">
        <title>Genome sequence of the progenitor of the wheat D genome Aegilops tauschii.</title>
        <authorList>
            <person name="Luo M.C."/>
            <person name="Gu Y.Q."/>
            <person name="Puiu D."/>
            <person name="Wang H."/>
            <person name="Twardziok S.O."/>
            <person name="Deal K.R."/>
            <person name="Huo N."/>
            <person name="Zhu T."/>
            <person name="Wang L."/>
            <person name="Wang Y."/>
            <person name="McGuire P.E."/>
            <person name="Liu S."/>
            <person name="Long H."/>
            <person name="Ramasamy R.K."/>
            <person name="Rodriguez J.C."/>
            <person name="Van S.L."/>
            <person name="Yuan L."/>
            <person name="Wang Z."/>
            <person name="Xia Z."/>
            <person name="Xiao L."/>
            <person name="Anderson O.D."/>
            <person name="Ouyang S."/>
            <person name="Liang Y."/>
            <person name="Zimin A.V."/>
            <person name="Pertea G."/>
            <person name="Qi P."/>
            <person name="Bennetzen J.L."/>
            <person name="Dai X."/>
            <person name="Dawson M.W."/>
            <person name="Muller H.G."/>
            <person name="Kugler K."/>
            <person name="Rivarola-Duarte L."/>
            <person name="Spannagl M."/>
            <person name="Mayer K.F.X."/>
            <person name="Lu F.H."/>
            <person name="Bevan M.W."/>
            <person name="Leroy P."/>
            <person name="Li P."/>
            <person name="You F.M."/>
            <person name="Sun Q."/>
            <person name="Liu Z."/>
            <person name="Lyons E."/>
            <person name="Wicker T."/>
            <person name="Salzberg S.L."/>
            <person name="Devos K.M."/>
            <person name="Dvorak J."/>
        </authorList>
    </citation>
    <scope>NUCLEOTIDE SEQUENCE [LARGE SCALE GENOMIC DNA]</scope>
    <source>
        <strain evidence="2">cv. AL8/78</strain>
    </source>
</reference>
<evidence type="ECO:0000313" key="3">
    <source>
        <dbReference type="Proteomes" id="UP000015105"/>
    </source>
</evidence>
<dbReference type="InterPro" id="IPR038114">
    <property type="entry name" value="GPAT_N_sf"/>
</dbReference>
<reference evidence="3" key="1">
    <citation type="journal article" date="2014" name="Science">
        <title>Ancient hybridizations among the ancestral genomes of bread wheat.</title>
        <authorList>
            <consortium name="International Wheat Genome Sequencing Consortium,"/>
            <person name="Marcussen T."/>
            <person name="Sandve S.R."/>
            <person name="Heier L."/>
            <person name="Spannagl M."/>
            <person name="Pfeifer M."/>
            <person name="Jakobsen K.S."/>
            <person name="Wulff B.B."/>
            <person name="Steuernagel B."/>
            <person name="Mayer K.F."/>
            <person name="Olsen O.A."/>
        </authorList>
    </citation>
    <scope>NUCLEOTIDE SEQUENCE [LARGE SCALE GENOMIC DNA]</scope>
    <source>
        <strain evidence="3">cv. AL8/78</strain>
    </source>
</reference>
<evidence type="ECO:0000259" key="1">
    <source>
        <dbReference type="Pfam" id="PF14829"/>
    </source>
</evidence>
<organism evidence="2 3">
    <name type="scientific">Aegilops tauschii subsp. strangulata</name>
    <name type="common">Goatgrass</name>
    <dbReference type="NCBI Taxonomy" id="200361"/>
    <lineage>
        <taxon>Eukaryota</taxon>
        <taxon>Viridiplantae</taxon>
        <taxon>Streptophyta</taxon>
        <taxon>Embryophyta</taxon>
        <taxon>Tracheophyta</taxon>
        <taxon>Spermatophyta</taxon>
        <taxon>Magnoliopsida</taxon>
        <taxon>Liliopsida</taxon>
        <taxon>Poales</taxon>
        <taxon>Poaceae</taxon>
        <taxon>BOP clade</taxon>
        <taxon>Pooideae</taxon>
        <taxon>Triticodae</taxon>
        <taxon>Triticeae</taxon>
        <taxon>Triticinae</taxon>
        <taxon>Aegilops</taxon>
    </lineage>
</organism>
<name>A0A452YQS3_AEGTS</name>
<dbReference type="EnsemblPlants" id="AET1Gv20506700.15">
    <property type="protein sequence ID" value="AET1Gv20506700.15"/>
    <property type="gene ID" value="AET1Gv20506700"/>
</dbReference>
<dbReference type="GO" id="GO:0004366">
    <property type="term" value="F:glycerol-3-phosphate O-acyltransferase activity"/>
    <property type="evidence" value="ECO:0007669"/>
    <property type="project" value="InterPro"/>
</dbReference>
<protein>
    <recommendedName>
        <fullName evidence="1">Glycerol-3-phosphate O-acyltransferase alpha-helical bundle N-terminal domain-containing protein</fullName>
    </recommendedName>
</protein>
<proteinExistence type="predicted"/>
<evidence type="ECO:0000313" key="2">
    <source>
        <dbReference type="EnsemblPlants" id="AET1Gv20506700.15"/>
    </source>
</evidence>
<sequence>MQAPPLAALAGGAWASHRPAILAAPASLRRPRRGALRLPAWRPAGGGRAPRLPAKGAVLASDTGADEEVAGPSPLLDVRSEQEFVLRVRKEVERGKLRPDVADNFENLYYNYKNAVNILPVSCLVQLDPYSLTHDVYSVIALASSGPTKRGSKCISDHAFQHDGFI</sequence>
<dbReference type="AlphaFoldDB" id="A0A452YQS3"/>